<dbReference type="Pfam" id="PF01569">
    <property type="entry name" value="PAP2"/>
    <property type="match status" value="1"/>
</dbReference>
<protein>
    <submittedName>
        <fullName evidence="3">Membrane-associated phospholipid phosphatase</fullName>
    </submittedName>
</protein>
<dbReference type="PANTHER" id="PTHR14969">
    <property type="entry name" value="SPHINGOSINE-1-PHOSPHATE PHOSPHOHYDROLASE"/>
    <property type="match status" value="1"/>
</dbReference>
<organism evidence="3">
    <name type="scientific">hydrothermal vent metagenome</name>
    <dbReference type="NCBI Taxonomy" id="652676"/>
    <lineage>
        <taxon>unclassified sequences</taxon>
        <taxon>metagenomes</taxon>
        <taxon>ecological metagenomes</taxon>
    </lineage>
</organism>
<dbReference type="AlphaFoldDB" id="A0A1W1EF28"/>
<feature type="domain" description="Phosphatidic acid phosphatase type 2/haloperoxidase" evidence="2">
    <location>
        <begin position="83"/>
        <end position="194"/>
    </location>
</feature>
<dbReference type="SMART" id="SM00014">
    <property type="entry name" value="acidPPc"/>
    <property type="match status" value="1"/>
</dbReference>
<feature type="transmembrane region" description="Helical" evidence="1">
    <location>
        <begin position="124"/>
        <end position="140"/>
    </location>
</feature>
<evidence type="ECO:0000313" key="3">
    <source>
        <dbReference type="EMBL" id="SFZ98620.1"/>
    </source>
</evidence>
<reference evidence="3" key="1">
    <citation type="submission" date="2016-10" db="EMBL/GenBank/DDBJ databases">
        <authorList>
            <person name="de Groot N.N."/>
        </authorList>
    </citation>
    <scope>NUCLEOTIDE SEQUENCE</scope>
</reference>
<feature type="transmembrane region" description="Helical" evidence="1">
    <location>
        <begin position="12"/>
        <end position="31"/>
    </location>
</feature>
<dbReference type="Gene3D" id="1.20.144.10">
    <property type="entry name" value="Phosphatidic acid phosphatase type 2/haloperoxidase"/>
    <property type="match status" value="2"/>
</dbReference>
<accession>A0A1W1EF28</accession>
<proteinExistence type="predicted"/>
<feature type="transmembrane region" description="Helical" evidence="1">
    <location>
        <begin position="179"/>
        <end position="198"/>
    </location>
</feature>
<dbReference type="InterPro" id="IPR036938">
    <property type="entry name" value="PAP2/HPO_sf"/>
</dbReference>
<name>A0A1W1EF28_9ZZZZ</name>
<sequence length="203" mass="23224">MRTIKILNISTLVIFVALMISVINEGIVLELDSFISTHIPNFQTPLLTKVVIFVTDINSVIGTIIFSILLILFLLYKKYYLDLKFYIFSYLGGSILFSVIKLLVERARPMLKIIDEPGLSFPSGHSTMSMVIALSIYFIFVKRLKSSRSRILLLISCISWPIIIVSTRLYLNVHWFSDTMAGVSLGMFWVTTMVFFLYKKGEE</sequence>
<keyword evidence="1" id="KW-0472">Membrane</keyword>
<evidence type="ECO:0000256" key="1">
    <source>
        <dbReference type="SAM" id="Phobius"/>
    </source>
</evidence>
<keyword evidence="1" id="KW-0812">Transmembrane</keyword>
<dbReference type="PANTHER" id="PTHR14969:SF13">
    <property type="entry name" value="AT30094P"/>
    <property type="match status" value="1"/>
</dbReference>
<dbReference type="InterPro" id="IPR000326">
    <property type="entry name" value="PAP2/HPO"/>
</dbReference>
<dbReference type="EMBL" id="FPKX01000057">
    <property type="protein sequence ID" value="SFZ98620.1"/>
    <property type="molecule type" value="Genomic_DNA"/>
</dbReference>
<feature type="transmembrane region" description="Helical" evidence="1">
    <location>
        <begin position="152"/>
        <end position="173"/>
    </location>
</feature>
<keyword evidence="1" id="KW-1133">Transmembrane helix</keyword>
<feature type="transmembrane region" description="Helical" evidence="1">
    <location>
        <begin position="83"/>
        <end position="104"/>
    </location>
</feature>
<dbReference type="SUPFAM" id="SSF48317">
    <property type="entry name" value="Acid phosphatase/Vanadium-dependent haloperoxidase"/>
    <property type="match status" value="1"/>
</dbReference>
<feature type="transmembrane region" description="Helical" evidence="1">
    <location>
        <begin position="51"/>
        <end position="76"/>
    </location>
</feature>
<dbReference type="CDD" id="cd03392">
    <property type="entry name" value="PAP2_like_2"/>
    <property type="match status" value="1"/>
</dbReference>
<gene>
    <name evidence="3" type="ORF">MNB_SV-5-402</name>
</gene>
<evidence type="ECO:0000259" key="2">
    <source>
        <dbReference type="SMART" id="SM00014"/>
    </source>
</evidence>